<reference evidence="2 3" key="1">
    <citation type="journal article" date="2020" name="bioRxiv">
        <title>Sequence and annotation of 42 cannabis genomes reveals extensive copy number variation in cannabinoid synthesis and pathogen resistance genes.</title>
        <authorList>
            <person name="Mckernan K.J."/>
            <person name="Helbert Y."/>
            <person name="Kane L.T."/>
            <person name="Ebling H."/>
            <person name="Zhang L."/>
            <person name="Liu B."/>
            <person name="Eaton Z."/>
            <person name="Mclaughlin S."/>
            <person name="Kingan S."/>
            <person name="Baybayan P."/>
            <person name="Concepcion G."/>
            <person name="Jordan M."/>
            <person name="Riva A."/>
            <person name="Barbazuk W."/>
            <person name="Harkins T."/>
        </authorList>
    </citation>
    <scope>NUCLEOTIDE SEQUENCE [LARGE SCALE GENOMIC DNA]</scope>
    <source>
        <strain evidence="3">cv. Jamaican Lion 4</strain>
        <tissue evidence="2">Leaf</tissue>
    </source>
</reference>
<organism evidence="2 3">
    <name type="scientific">Cannabis sativa</name>
    <name type="common">Hemp</name>
    <name type="synonym">Marijuana</name>
    <dbReference type="NCBI Taxonomy" id="3483"/>
    <lineage>
        <taxon>Eukaryota</taxon>
        <taxon>Viridiplantae</taxon>
        <taxon>Streptophyta</taxon>
        <taxon>Embryophyta</taxon>
        <taxon>Tracheophyta</taxon>
        <taxon>Spermatophyta</taxon>
        <taxon>Magnoliopsida</taxon>
        <taxon>eudicotyledons</taxon>
        <taxon>Gunneridae</taxon>
        <taxon>Pentapetalae</taxon>
        <taxon>rosids</taxon>
        <taxon>fabids</taxon>
        <taxon>Rosales</taxon>
        <taxon>Cannabaceae</taxon>
        <taxon>Cannabis</taxon>
    </lineage>
</organism>
<proteinExistence type="predicted"/>
<feature type="transmembrane region" description="Helical" evidence="1">
    <location>
        <begin position="15"/>
        <end position="36"/>
    </location>
</feature>
<evidence type="ECO:0000256" key="1">
    <source>
        <dbReference type="SAM" id="Phobius"/>
    </source>
</evidence>
<keyword evidence="1" id="KW-0812">Transmembrane</keyword>
<keyword evidence="1" id="KW-1133">Transmembrane helix</keyword>
<gene>
    <name evidence="2" type="ORF">F8388_003840</name>
</gene>
<accession>A0A7J6GNL5</accession>
<evidence type="ECO:0000313" key="3">
    <source>
        <dbReference type="Proteomes" id="UP000525078"/>
    </source>
</evidence>
<protein>
    <submittedName>
        <fullName evidence="2">Uncharacterized protein</fullName>
    </submittedName>
</protein>
<dbReference type="Proteomes" id="UP000525078">
    <property type="component" value="Unassembled WGS sequence"/>
</dbReference>
<comment type="caution">
    <text evidence="2">The sequence shown here is derived from an EMBL/GenBank/DDBJ whole genome shotgun (WGS) entry which is preliminary data.</text>
</comment>
<keyword evidence="1" id="KW-0472">Membrane</keyword>
<evidence type="ECO:0000313" key="2">
    <source>
        <dbReference type="EMBL" id="KAF4384533.1"/>
    </source>
</evidence>
<dbReference type="AlphaFoldDB" id="A0A7J6GNL5"/>
<name>A0A7J6GNL5_CANSA</name>
<dbReference type="EMBL" id="JAATIP010000047">
    <property type="protein sequence ID" value="KAF4384533.1"/>
    <property type="molecule type" value="Genomic_DNA"/>
</dbReference>
<sequence length="100" mass="11424">MLLPACHFDELQCRFAFWVLLIASITPVSEVTPLILRVRKNRLLCFESFLEGCPLSLNLFMFSLGEKCICIITSHQVPQFTLDQLTLLATSRTTLRASKY</sequence>